<gene>
    <name evidence="3" type="ORF">CAAN4_G01332</name>
</gene>
<dbReference type="InterPro" id="IPR036864">
    <property type="entry name" value="Zn2-C6_fun-type_DNA-bd_sf"/>
</dbReference>
<keyword evidence="4" id="KW-1185">Reference proteome</keyword>
<feature type="region of interest" description="Disordered" evidence="1">
    <location>
        <begin position="275"/>
        <end position="366"/>
    </location>
</feature>
<dbReference type="InterPro" id="IPR052400">
    <property type="entry name" value="Zn2-C6_fungal_TF"/>
</dbReference>
<evidence type="ECO:0000313" key="4">
    <source>
        <dbReference type="Proteomes" id="UP001497600"/>
    </source>
</evidence>
<dbReference type="InterPro" id="IPR001138">
    <property type="entry name" value="Zn2Cys6_DnaBD"/>
</dbReference>
<feature type="compositionally biased region" description="Low complexity" evidence="1">
    <location>
        <begin position="316"/>
        <end position="330"/>
    </location>
</feature>
<feature type="compositionally biased region" description="Low complexity" evidence="1">
    <location>
        <begin position="184"/>
        <end position="193"/>
    </location>
</feature>
<evidence type="ECO:0000259" key="2">
    <source>
        <dbReference type="PROSITE" id="PS50048"/>
    </source>
</evidence>
<feature type="compositionally biased region" description="Basic and acidic residues" evidence="1">
    <location>
        <begin position="166"/>
        <end position="183"/>
    </location>
</feature>
<feature type="compositionally biased region" description="Polar residues" evidence="1">
    <location>
        <begin position="208"/>
        <end position="218"/>
    </location>
</feature>
<feature type="compositionally biased region" description="Gly residues" evidence="1">
    <location>
        <begin position="151"/>
        <end position="161"/>
    </location>
</feature>
<name>A0ABP0EGL3_9ASCO</name>
<dbReference type="EMBL" id="OZ004259">
    <property type="protein sequence ID" value="CAK7915888.1"/>
    <property type="molecule type" value="Genomic_DNA"/>
</dbReference>
<protein>
    <recommendedName>
        <fullName evidence="2">Zn(2)-C6 fungal-type domain-containing protein</fullName>
    </recommendedName>
</protein>
<feature type="region of interest" description="Disordered" evidence="1">
    <location>
        <begin position="400"/>
        <end position="449"/>
    </location>
</feature>
<sequence length="1035" mass="119269">MSTFIRGPERKCRRSHKNSRDGCPNCKAKRIKCTEELPSCFNCIKKNYQCGYLNFPKEKLEFIRKKNDRKSREIQYEDDPMDGAGEWTQTEVLRPFERVGETFKDGQTFEVDQRHFEEQSNQFGNYTHENKNSQHGSQTHAEVHSDLQGQFGHGHSQGQGIGPSNEQHHGQHHAQHDGQHDGQAHGQLHGQSHGQHHVQHDGQTHGQSHVQSHGQTGETQTQAALSQASLSQASQASQASLTQAQASLSHDDYYQFSFTPQSNFIFDAPIDDTNISPSSNGSTSHTSTSISTVSGYNQPKQQNLHTHTPSSQTPGSSFQQHPQISSSSHSNIPYTKFNHPHHHHPSPPPARSVTPNPFQTPPANLKPTTIKTVLSSLAAQPKSQSPRTAARQFTRRALERDNRLPGTSHSQGNQSTVPPLTASGGQDSWNQASNAPGNYHHHHHPLPSSMMKALPHAVHSPTSFKRIKKLDRLQNTYLQRYLKHYRSDIRQLNNLEFRNVAPVWNHKIAEGFWTSVYNQSVVLDLYFSFFMDRSLNLLLHKCISTLDDEGFKQEEDLFIKYQDTELYKQYFFHPNDVKSLTHMSYTYYGHLIKDLRESLTLIHAEYPAKISLFAAWSTFLHSHSSVDTFCLLLSGTTTLFCKVFESAMTLNQIPPTVNTAYYVFINHSNCALIPDYDFTVIEELCKDLISFKNYSRNLSVEKYDSDRIKRDVKLARHSYDLEHFLHALIEEYYPRIVEVNRKMRQQQQQHQTESAESASQSNIYYVQVRVFYQLISHWYRIYPSEAIPMGSKFNTIRKTFYLFFSAIGKALSHVLTPIRSLMLVDPCNTFCPRTDFDPQIYEVEPEYDKDEPLLGDDFLFYQQLSRKLLRIASFFNNRVIMYSYYLSTTTVLDHEYIQHHVPQSKTDLPDVCQLLPRKLPVQETFIRNFSADLVIGPEHYPVLPGFQEEIERITRDRTRIKTELGVSPSNNDSFCYKTGFYERDYNPESWTALIIMRQQQAWEDERTTLQQSQMRMHNFDLGRQQVSNSIKYESV</sequence>
<feature type="compositionally biased region" description="Low complexity" evidence="1">
    <location>
        <begin position="275"/>
        <end position="295"/>
    </location>
</feature>
<feature type="compositionally biased region" description="Polar residues" evidence="1">
    <location>
        <begin position="405"/>
        <end position="436"/>
    </location>
</feature>
<dbReference type="Gene3D" id="4.10.240.10">
    <property type="entry name" value="Zn(2)-C6 fungal-type DNA-binding domain"/>
    <property type="match status" value="1"/>
</dbReference>
<feature type="compositionally biased region" description="Polar residues" evidence="1">
    <location>
        <begin position="296"/>
        <end position="315"/>
    </location>
</feature>
<reference evidence="3 4" key="1">
    <citation type="submission" date="2024-01" db="EMBL/GenBank/DDBJ databases">
        <authorList>
            <consortium name="Genoscope - CEA"/>
            <person name="William W."/>
        </authorList>
    </citation>
    <scope>NUCLEOTIDE SEQUENCE [LARGE SCALE GENOMIC DNA]</scope>
    <source>
        <strain evidence="3 4">29B2s-10</strain>
    </source>
</reference>
<dbReference type="SMART" id="SM00066">
    <property type="entry name" value="GAL4"/>
    <property type="match status" value="1"/>
</dbReference>
<dbReference type="PANTHER" id="PTHR47657:SF7">
    <property type="entry name" value="STEROL REGULATORY ELEMENT-BINDING PROTEIN ECM22"/>
    <property type="match status" value="1"/>
</dbReference>
<dbReference type="PROSITE" id="PS00463">
    <property type="entry name" value="ZN2_CY6_FUNGAL_1"/>
    <property type="match status" value="1"/>
</dbReference>
<feature type="region of interest" description="Disordered" evidence="1">
    <location>
        <begin position="124"/>
        <end position="143"/>
    </location>
</feature>
<evidence type="ECO:0000313" key="3">
    <source>
        <dbReference type="EMBL" id="CAK7915888.1"/>
    </source>
</evidence>
<dbReference type="Proteomes" id="UP001497600">
    <property type="component" value="Chromosome G"/>
</dbReference>
<dbReference type="CDD" id="cd00067">
    <property type="entry name" value="GAL4"/>
    <property type="match status" value="1"/>
</dbReference>
<dbReference type="SUPFAM" id="SSF57701">
    <property type="entry name" value="Zn2/Cys6 DNA-binding domain"/>
    <property type="match status" value="1"/>
</dbReference>
<dbReference type="PROSITE" id="PS50048">
    <property type="entry name" value="ZN2_CY6_FUNGAL_2"/>
    <property type="match status" value="1"/>
</dbReference>
<proteinExistence type="predicted"/>
<feature type="compositionally biased region" description="Polar residues" evidence="1">
    <location>
        <begin position="124"/>
        <end position="140"/>
    </location>
</feature>
<feature type="region of interest" description="Disordered" evidence="1">
    <location>
        <begin position="1"/>
        <end position="22"/>
    </location>
</feature>
<accession>A0ABP0EGL3</accession>
<feature type="compositionally biased region" description="Low complexity" evidence="1">
    <location>
        <begin position="219"/>
        <end position="229"/>
    </location>
</feature>
<evidence type="ECO:0000256" key="1">
    <source>
        <dbReference type="SAM" id="MobiDB-lite"/>
    </source>
</evidence>
<dbReference type="Pfam" id="PF00172">
    <property type="entry name" value="Zn_clus"/>
    <property type="match status" value="1"/>
</dbReference>
<organism evidence="3 4">
    <name type="scientific">[Candida] anglica</name>
    <dbReference type="NCBI Taxonomy" id="148631"/>
    <lineage>
        <taxon>Eukaryota</taxon>
        <taxon>Fungi</taxon>
        <taxon>Dikarya</taxon>
        <taxon>Ascomycota</taxon>
        <taxon>Saccharomycotina</taxon>
        <taxon>Pichiomycetes</taxon>
        <taxon>Debaryomycetaceae</taxon>
        <taxon>Kurtzmaniella</taxon>
    </lineage>
</organism>
<feature type="region of interest" description="Disordered" evidence="1">
    <location>
        <begin position="148"/>
        <end position="229"/>
    </location>
</feature>
<dbReference type="PANTHER" id="PTHR47657">
    <property type="entry name" value="STEROL REGULATORY ELEMENT-BINDING PROTEIN ECM22"/>
    <property type="match status" value="1"/>
</dbReference>
<feature type="domain" description="Zn(2)-C6 fungal-type" evidence="2">
    <location>
        <begin position="22"/>
        <end position="52"/>
    </location>
</feature>